<dbReference type="InterPro" id="IPR051908">
    <property type="entry name" value="Ribosomal_N-acetyltransferase"/>
</dbReference>
<dbReference type="PATRIC" id="fig|345309.4.peg.2074"/>
<proteinExistence type="predicted"/>
<dbReference type="SUPFAM" id="SSF55729">
    <property type="entry name" value="Acyl-CoA N-acyltransferases (Nat)"/>
    <property type="match status" value="1"/>
</dbReference>
<comment type="caution">
    <text evidence="2">The sequence shown here is derived from an EMBL/GenBank/DDBJ whole genome shotgun (WGS) entry which is preliminary data.</text>
</comment>
<dbReference type="Pfam" id="PF13302">
    <property type="entry name" value="Acetyltransf_3"/>
    <property type="match status" value="1"/>
</dbReference>
<dbReference type="InterPro" id="IPR000182">
    <property type="entry name" value="GNAT_dom"/>
</dbReference>
<dbReference type="EMBL" id="JZRB01000029">
    <property type="protein sequence ID" value="KJV31339.1"/>
    <property type="molecule type" value="Genomic_DNA"/>
</dbReference>
<dbReference type="PANTHER" id="PTHR43441:SF10">
    <property type="entry name" value="ACETYLTRANSFERASE"/>
    <property type="match status" value="1"/>
</dbReference>
<dbReference type="GO" id="GO:0005737">
    <property type="term" value="C:cytoplasm"/>
    <property type="evidence" value="ECO:0007669"/>
    <property type="project" value="TreeGrafter"/>
</dbReference>
<dbReference type="PANTHER" id="PTHR43441">
    <property type="entry name" value="RIBOSOMAL-PROTEIN-SERINE ACETYLTRANSFERASE"/>
    <property type="match status" value="1"/>
</dbReference>
<dbReference type="Proteomes" id="UP000033651">
    <property type="component" value="Unassembled WGS sequence"/>
</dbReference>
<dbReference type="GO" id="GO:1990189">
    <property type="term" value="F:protein N-terminal-serine acetyltransferase activity"/>
    <property type="evidence" value="ECO:0007669"/>
    <property type="project" value="TreeGrafter"/>
</dbReference>
<reference evidence="2 3" key="1">
    <citation type="submission" date="2015-03" db="EMBL/GenBank/DDBJ databases">
        <title>Draft genome sequence of Luteibacter yeojuensis strain SU11.</title>
        <authorList>
            <person name="Sulaiman J."/>
            <person name="Priya K."/>
            <person name="Chan K.-G."/>
        </authorList>
    </citation>
    <scope>NUCLEOTIDE SEQUENCE [LARGE SCALE GENOMIC DNA]</scope>
    <source>
        <strain evidence="2 3">SU11</strain>
    </source>
</reference>
<dbReference type="AlphaFoldDB" id="A0A0F3KMJ8"/>
<evidence type="ECO:0000313" key="2">
    <source>
        <dbReference type="EMBL" id="KJV31339.1"/>
    </source>
</evidence>
<feature type="domain" description="N-acetyltransferase" evidence="1">
    <location>
        <begin position="15"/>
        <end position="176"/>
    </location>
</feature>
<evidence type="ECO:0000259" key="1">
    <source>
        <dbReference type="PROSITE" id="PS51186"/>
    </source>
</evidence>
<evidence type="ECO:0000313" key="3">
    <source>
        <dbReference type="Proteomes" id="UP000033651"/>
    </source>
</evidence>
<dbReference type="Gene3D" id="3.40.630.30">
    <property type="match status" value="1"/>
</dbReference>
<sequence>MPYPHDLTDGVVSLRRYRDSDPSELAAAISESEATVGRWMNWASADYRAEMAMDWIRFSEKAWAIGDSFDMLIVDARSDRCLGSIGLNQRNRENNFANLGYWVRQSAQGKGVASRAGKLAIEWALWRVGLSRIEIVVAQDNSASRRAAEQIGAQFEGVLRKRLMIRGALVDAAMYAVVAGDYPR</sequence>
<accession>A0A0F3KMJ8</accession>
<dbReference type="InterPro" id="IPR016181">
    <property type="entry name" value="Acyl_CoA_acyltransferase"/>
</dbReference>
<dbReference type="GO" id="GO:0008999">
    <property type="term" value="F:protein-N-terminal-alanine acetyltransferase activity"/>
    <property type="evidence" value="ECO:0007669"/>
    <property type="project" value="TreeGrafter"/>
</dbReference>
<name>A0A0F3KMJ8_9GAMM</name>
<organism evidence="2 3">
    <name type="scientific">Luteibacter yeojuensis</name>
    <dbReference type="NCBI Taxonomy" id="345309"/>
    <lineage>
        <taxon>Bacteria</taxon>
        <taxon>Pseudomonadati</taxon>
        <taxon>Pseudomonadota</taxon>
        <taxon>Gammaproteobacteria</taxon>
        <taxon>Lysobacterales</taxon>
        <taxon>Rhodanobacteraceae</taxon>
        <taxon>Luteibacter</taxon>
    </lineage>
</organism>
<dbReference type="PROSITE" id="PS51186">
    <property type="entry name" value="GNAT"/>
    <property type="match status" value="1"/>
</dbReference>
<keyword evidence="3" id="KW-1185">Reference proteome</keyword>
<protein>
    <recommendedName>
        <fullName evidence="1">N-acetyltransferase domain-containing protein</fullName>
    </recommendedName>
</protein>
<gene>
    <name evidence="2" type="ORF">VI08_13625</name>
</gene>